<dbReference type="STRING" id="551995.SAMN05192574_102274"/>
<reference evidence="3" key="1">
    <citation type="submission" date="2016-10" db="EMBL/GenBank/DDBJ databases">
        <authorList>
            <person name="Varghese N."/>
            <person name="Submissions S."/>
        </authorList>
    </citation>
    <scope>NUCLEOTIDE SEQUENCE [LARGE SCALE GENOMIC DNA]</scope>
    <source>
        <strain evidence="3">Gh-48</strain>
    </source>
</reference>
<keyword evidence="3" id="KW-1185">Reference proteome</keyword>
<evidence type="ECO:0000259" key="1">
    <source>
        <dbReference type="Pfam" id="PF13280"/>
    </source>
</evidence>
<evidence type="ECO:0000313" key="2">
    <source>
        <dbReference type="EMBL" id="SEN04248.1"/>
    </source>
</evidence>
<proteinExistence type="predicted"/>
<accession>A0A1H8DCD7</accession>
<organism evidence="2 3">
    <name type="scientific">Mucilaginibacter gossypiicola</name>
    <dbReference type="NCBI Taxonomy" id="551995"/>
    <lineage>
        <taxon>Bacteria</taxon>
        <taxon>Pseudomonadati</taxon>
        <taxon>Bacteroidota</taxon>
        <taxon>Sphingobacteriia</taxon>
        <taxon>Sphingobacteriales</taxon>
        <taxon>Sphingobacteriaceae</taxon>
        <taxon>Mucilaginibacter</taxon>
    </lineage>
</organism>
<dbReference type="InterPro" id="IPR026881">
    <property type="entry name" value="WYL_dom"/>
</dbReference>
<protein>
    <submittedName>
        <fullName evidence="2">WYL domain-containing protein</fullName>
    </submittedName>
</protein>
<dbReference type="Proteomes" id="UP000198942">
    <property type="component" value="Unassembled WGS sequence"/>
</dbReference>
<dbReference type="AlphaFoldDB" id="A0A1H8DCD7"/>
<dbReference type="RefSeq" id="WP_091209324.1">
    <property type="nucleotide sequence ID" value="NZ_FOCL01000002.1"/>
</dbReference>
<sequence length="378" mass="42860">MISKLFSIGDIVAIKSHPYIQQNTEIIISGDHLSLSPTMVVTEIYKAKYSFSGKKTDSYKYKCFWFSTKSYEFEFAEIDEADLKLIAPCAATINIGLLKKGDKLAFKTMAIELGKKKSSLSYEDNSVSAGAGNTVINSLLSFLPPVIQLVDFEPHKTKHQLVDKKAAQIRDVSSIDVRVTFFDPNDDKFCTTTLPLETLEIIEEIDPETIVELTATIAQSGNLQITDGKKKTLKKPRNLAYRSGSYFLRGYDYLTNKVEEIELRPSAVFKVIKTPFIETAPKFDIASTPEAATPQYIEKEIIDAIDRAQAVSAYIRIRYKNRNEQLSYRTLKNYNLVKVKEGTLDVTYIVGFCLLRHDTRSFRTDRIQNFEQLALSFK</sequence>
<name>A0A1H8DCD7_9SPHI</name>
<dbReference type="OrthoDB" id="918051at2"/>
<gene>
    <name evidence="2" type="ORF">SAMN05192574_102274</name>
</gene>
<dbReference type="PROSITE" id="PS52050">
    <property type="entry name" value="WYL"/>
    <property type="match status" value="1"/>
</dbReference>
<dbReference type="Pfam" id="PF13280">
    <property type="entry name" value="WYL"/>
    <property type="match status" value="1"/>
</dbReference>
<feature type="domain" description="WYL" evidence="1">
    <location>
        <begin position="301"/>
        <end position="371"/>
    </location>
</feature>
<dbReference type="EMBL" id="FOCL01000002">
    <property type="protein sequence ID" value="SEN04248.1"/>
    <property type="molecule type" value="Genomic_DNA"/>
</dbReference>
<evidence type="ECO:0000313" key="3">
    <source>
        <dbReference type="Proteomes" id="UP000198942"/>
    </source>
</evidence>